<gene>
    <name evidence="1" type="ORF">CYY_009152</name>
</gene>
<protein>
    <recommendedName>
        <fullName evidence="3">Ubiquitin-like domain-containing protein</fullName>
    </recommendedName>
</protein>
<comment type="caution">
    <text evidence="1">The sequence shown here is derived from an EMBL/GenBank/DDBJ whole genome shotgun (WGS) entry which is preliminary data.</text>
</comment>
<name>A0A8J4V0Q4_9MYCE</name>
<evidence type="ECO:0000313" key="2">
    <source>
        <dbReference type="Proteomes" id="UP000695562"/>
    </source>
</evidence>
<dbReference type="EMBL" id="AJWJ01000645">
    <property type="protein sequence ID" value="KAF2069527.1"/>
    <property type="molecule type" value="Genomic_DNA"/>
</dbReference>
<dbReference type="Gene3D" id="3.10.20.90">
    <property type="entry name" value="Phosphatidylinositol 3-kinase Catalytic Subunit, Chain A, domain 1"/>
    <property type="match status" value="1"/>
</dbReference>
<sequence length="93" mass="10359">MSLQIRVKFPSDYPVIYKTVRLDSSLTVKEAVIAIGEAINVASSPDLGLYLPDQTNYLSETQTLSSFDSIRDVQYIELKSKKSPPKEGCCIIM</sequence>
<proteinExistence type="predicted"/>
<dbReference type="AlphaFoldDB" id="A0A8J4V0Q4"/>
<keyword evidence="2" id="KW-1185">Reference proteome</keyword>
<evidence type="ECO:0000313" key="1">
    <source>
        <dbReference type="EMBL" id="KAF2069527.1"/>
    </source>
</evidence>
<dbReference type="OrthoDB" id="15563at2759"/>
<evidence type="ECO:0008006" key="3">
    <source>
        <dbReference type="Google" id="ProtNLM"/>
    </source>
</evidence>
<reference evidence="1" key="1">
    <citation type="submission" date="2020-01" db="EMBL/GenBank/DDBJ databases">
        <title>Development of genomics and gene disruption for Polysphondylium violaceum indicates a role for the polyketide synthase stlB in stalk morphogenesis.</title>
        <authorList>
            <person name="Narita B."/>
            <person name="Kawabe Y."/>
            <person name="Kin K."/>
            <person name="Saito T."/>
            <person name="Gibbs R."/>
            <person name="Kuspa A."/>
            <person name="Muzny D."/>
            <person name="Queller D."/>
            <person name="Richards S."/>
            <person name="Strassman J."/>
            <person name="Sucgang R."/>
            <person name="Worley K."/>
            <person name="Schaap P."/>
        </authorList>
    </citation>
    <scope>NUCLEOTIDE SEQUENCE</scope>
    <source>
        <strain evidence="1">QSvi11</strain>
    </source>
</reference>
<dbReference type="Proteomes" id="UP000695562">
    <property type="component" value="Unassembled WGS sequence"/>
</dbReference>
<accession>A0A8J4V0Q4</accession>
<organism evidence="1 2">
    <name type="scientific">Polysphondylium violaceum</name>
    <dbReference type="NCBI Taxonomy" id="133409"/>
    <lineage>
        <taxon>Eukaryota</taxon>
        <taxon>Amoebozoa</taxon>
        <taxon>Evosea</taxon>
        <taxon>Eumycetozoa</taxon>
        <taxon>Dictyostelia</taxon>
        <taxon>Dictyosteliales</taxon>
        <taxon>Dictyosteliaceae</taxon>
        <taxon>Polysphondylium</taxon>
    </lineage>
</organism>